<dbReference type="InterPro" id="IPR003439">
    <property type="entry name" value="ABC_transporter-like_ATP-bd"/>
</dbReference>
<dbReference type="Pfam" id="PF00005">
    <property type="entry name" value="ABC_tran"/>
    <property type="match status" value="1"/>
</dbReference>
<dbReference type="InterPro" id="IPR050166">
    <property type="entry name" value="ABC_transporter_ATP-bind"/>
</dbReference>
<dbReference type="CDD" id="cd03293">
    <property type="entry name" value="ABC_NrtD_SsuB_transporters"/>
    <property type="match status" value="1"/>
</dbReference>
<evidence type="ECO:0000259" key="4">
    <source>
        <dbReference type="PROSITE" id="PS50893"/>
    </source>
</evidence>
<keyword evidence="6" id="KW-1185">Reference proteome</keyword>
<dbReference type="EMBL" id="JBHMCY010000073">
    <property type="protein sequence ID" value="MFB9466595.1"/>
    <property type="molecule type" value="Genomic_DNA"/>
</dbReference>
<evidence type="ECO:0000256" key="2">
    <source>
        <dbReference type="ARBA" id="ARBA00022741"/>
    </source>
</evidence>
<dbReference type="PROSITE" id="PS50893">
    <property type="entry name" value="ABC_TRANSPORTER_2"/>
    <property type="match status" value="1"/>
</dbReference>
<protein>
    <submittedName>
        <fullName evidence="5">ABC transporter ATP-binding protein</fullName>
    </submittedName>
</protein>
<keyword evidence="2" id="KW-0547">Nucleotide-binding</keyword>
<evidence type="ECO:0000256" key="1">
    <source>
        <dbReference type="ARBA" id="ARBA00022448"/>
    </source>
</evidence>
<comment type="caution">
    <text evidence="5">The sequence shown here is derived from an EMBL/GenBank/DDBJ whole genome shotgun (WGS) entry which is preliminary data.</text>
</comment>
<reference evidence="5 6" key="1">
    <citation type="submission" date="2024-09" db="EMBL/GenBank/DDBJ databases">
        <authorList>
            <person name="Sun Q."/>
            <person name="Mori K."/>
        </authorList>
    </citation>
    <scope>NUCLEOTIDE SEQUENCE [LARGE SCALE GENOMIC DNA]</scope>
    <source>
        <strain evidence="5 6">JCM 6917</strain>
    </source>
</reference>
<accession>A0ABV5N8G5</accession>
<keyword evidence="3 5" id="KW-0067">ATP-binding</keyword>
<dbReference type="SMART" id="SM00382">
    <property type="entry name" value="AAA"/>
    <property type="match status" value="1"/>
</dbReference>
<evidence type="ECO:0000256" key="3">
    <source>
        <dbReference type="ARBA" id="ARBA00022840"/>
    </source>
</evidence>
<dbReference type="InterPro" id="IPR017871">
    <property type="entry name" value="ABC_transporter-like_CS"/>
</dbReference>
<dbReference type="PANTHER" id="PTHR42788:SF13">
    <property type="entry name" value="ALIPHATIC SULFONATES IMPORT ATP-BINDING PROTEIN SSUB"/>
    <property type="match status" value="1"/>
</dbReference>
<dbReference type="Proteomes" id="UP001589709">
    <property type="component" value="Unassembled WGS sequence"/>
</dbReference>
<dbReference type="PROSITE" id="PS00211">
    <property type="entry name" value="ABC_TRANSPORTER_1"/>
    <property type="match status" value="1"/>
</dbReference>
<dbReference type="RefSeq" id="WP_381349578.1">
    <property type="nucleotide sequence ID" value="NZ_JBHMCY010000073.1"/>
</dbReference>
<dbReference type="PANTHER" id="PTHR42788">
    <property type="entry name" value="TAURINE IMPORT ATP-BINDING PROTEIN-RELATED"/>
    <property type="match status" value="1"/>
</dbReference>
<dbReference type="InterPro" id="IPR003593">
    <property type="entry name" value="AAA+_ATPase"/>
</dbReference>
<keyword evidence="1" id="KW-0813">Transport</keyword>
<evidence type="ECO:0000313" key="5">
    <source>
        <dbReference type="EMBL" id="MFB9466595.1"/>
    </source>
</evidence>
<sequence length="274" mass="30061">MNHPTTSELLRADGIGKTYTGEKGTRTEAIGSVSFTVGDGEFVAIVGPSGCGKTTLLRTIAGLLKPSRGELTFDGQPIRKVPDGFGIVFQEYNRSLFPWLSVRKNVEFGLHGLSRQERHERATESLEQVQLSDVEGHYPWQLSGGMQQRVAIARALATHPRVLLMDEPFASVDAQTRIKLELMTAKISSKLGLTTLLITHDIDEAIFLADRVIVLSARPSHVVTEVAIDLPRPRDELGAKADPRFLEYRRIIYDAIVHPDESGAVVEHASAVGT</sequence>
<dbReference type="Gene3D" id="3.40.50.300">
    <property type="entry name" value="P-loop containing nucleotide triphosphate hydrolases"/>
    <property type="match status" value="1"/>
</dbReference>
<dbReference type="SUPFAM" id="SSF52540">
    <property type="entry name" value="P-loop containing nucleoside triphosphate hydrolases"/>
    <property type="match status" value="1"/>
</dbReference>
<gene>
    <name evidence="5" type="ORF">ACFF45_28780</name>
</gene>
<dbReference type="InterPro" id="IPR027417">
    <property type="entry name" value="P-loop_NTPase"/>
</dbReference>
<name>A0ABV5N8G5_9ACTN</name>
<proteinExistence type="predicted"/>
<organism evidence="5 6">
    <name type="scientific">Streptomyces cinereospinus</name>
    <dbReference type="NCBI Taxonomy" id="285561"/>
    <lineage>
        <taxon>Bacteria</taxon>
        <taxon>Bacillati</taxon>
        <taxon>Actinomycetota</taxon>
        <taxon>Actinomycetes</taxon>
        <taxon>Kitasatosporales</taxon>
        <taxon>Streptomycetaceae</taxon>
        <taxon>Streptomyces</taxon>
    </lineage>
</organism>
<evidence type="ECO:0000313" key="6">
    <source>
        <dbReference type="Proteomes" id="UP001589709"/>
    </source>
</evidence>
<dbReference type="GO" id="GO:0005524">
    <property type="term" value="F:ATP binding"/>
    <property type="evidence" value="ECO:0007669"/>
    <property type="project" value="UniProtKB-KW"/>
</dbReference>
<feature type="domain" description="ABC transporter" evidence="4">
    <location>
        <begin position="10"/>
        <end position="242"/>
    </location>
</feature>